<dbReference type="InterPro" id="IPR003660">
    <property type="entry name" value="HAMP_dom"/>
</dbReference>
<evidence type="ECO:0000259" key="1">
    <source>
        <dbReference type="Pfam" id="PF18947"/>
    </source>
</evidence>
<organism evidence="2 3">
    <name type="scientific">Giesbergeria sinuosa</name>
    <dbReference type="NCBI Taxonomy" id="80883"/>
    <lineage>
        <taxon>Bacteria</taxon>
        <taxon>Pseudomonadati</taxon>
        <taxon>Pseudomonadota</taxon>
        <taxon>Betaproteobacteria</taxon>
        <taxon>Burkholderiales</taxon>
        <taxon>Comamonadaceae</taxon>
        <taxon>Giesbergeria</taxon>
    </lineage>
</organism>
<feature type="non-terminal residue" evidence="2">
    <location>
        <position position="51"/>
    </location>
</feature>
<dbReference type="Gene3D" id="1.20.120.1530">
    <property type="match status" value="1"/>
</dbReference>
<protein>
    <recommendedName>
        <fullName evidence="1">HAMP domain-containing protein</fullName>
    </recommendedName>
</protein>
<accession>A0ABV9QGK8</accession>
<evidence type="ECO:0000313" key="3">
    <source>
        <dbReference type="Proteomes" id="UP001596001"/>
    </source>
</evidence>
<evidence type="ECO:0000313" key="2">
    <source>
        <dbReference type="EMBL" id="MFC4790436.1"/>
    </source>
</evidence>
<reference evidence="3" key="1">
    <citation type="journal article" date="2019" name="Int. J. Syst. Evol. Microbiol.">
        <title>The Global Catalogue of Microorganisms (GCM) 10K type strain sequencing project: providing services to taxonomists for standard genome sequencing and annotation.</title>
        <authorList>
            <consortium name="The Broad Institute Genomics Platform"/>
            <consortium name="The Broad Institute Genome Sequencing Center for Infectious Disease"/>
            <person name="Wu L."/>
            <person name="Ma J."/>
        </authorList>
    </citation>
    <scope>NUCLEOTIDE SEQUENCE [LARGE SCALE GENOMIC DNA]</scope>
    <source>
        <strain evidence="3">CCUG 49452</strain>
    </source>
</reference>
<dbReference type="RefSeq" id="WP_382434951.1">
    <property type="nucleotide sequence ID" value="NZ_JBHSHJ010000025.1"/>
</dbReference>
<keyword evidence="3" id="KW-1185">Reference proteome</keyword>
<dbReference type="Proteomes" id="UP001596001">
    <property type="component" value="Unassembled WGS sequence"/>
</dbReference>
<proteinExistence type="predicted"/>
<feature type="domain" description="HAMP" evidence="1">
    <location>
        <begin position="9"/>
        <end position="51"/>
    </location>
</feature>
<gene>
    <name evidence="2" type="ORF">ACFO6X_15780</name>
</gene>
<sequence length="51" mass="5419">MATRADASKHQGDFRKIVQGVNDTLDAVIGPLNVAAKYVELIAIGDTPKPI</sequence>
<name>A0ABV9QGK8_9BURK</name>
<comment type="caution">
    <text evidence="2">The sequence shown here is derived from an EMBL/GenBank/DDBJ whole genome shotgun (WGS) entry which is preliminary data.</text>
</comment>
<dbReference type="EMBL" id="JBHSHJ010000025">
    <property type="protein sequence ID" value="MFC4790436.1"/>
    <property type="molecule type" value="Genomic_DNA"/>
</dbReference>
<dbReference type="Pfam" id="PF18947">
    <property type="entry name" value="HAMP_2"/>
    <property type="match status" value="1"/>
</dbReference>